<reference evidence="9 10" key="1">
    <citation type="submission" date="2006-02" db="EMBL/GenBank/DDBJ databases">
        <authorList>
            <person name="Pinhassi J."/>
            <person name="Pedros-Alio C."/>
            <person name="Ferriera S."/>
            <person name="Johnson J."/>
            <person name="Kravitz S."/>
            <person name="Halpern A."/>
            <person name="Remington K."/>
            <person name="Beeson K."/>
            <person name="Tran B."/>
            <person name="Rogers Y.-H."/>
            <person name="Friedman R."/>
            <person name="Venter J.C."/>
        </authorList>
    </citation>
    <scope>NUCLEOTIDE SEQUENCE [LARGE SCALE GENOMIC DNA]</scope>
    <source>
        <strain evidence="9 10">MED92</strain>
    </source>
</reference>
<keyword evidence="4 5" id="KW-0963">Cytoplasm</keyword>
<dbReference type="InterPro" id="IPR053926">
    <property type="entry name" value="RecX_HTH_1st"/>
</dbReference>
<evidence type="ECO:0000256" key="3">
    <source>
        <dbReference type="ARBA" id="ARBA00018111"/>
    </source>
</evidence>
<name>A0A7U8GUD4_NEPCE</name>
<evidence type="ECO:0000313" key="9">
    <source>
        <dbReference type="EMBL" id="EAR63070.1"/>
    </source>
</evidence>
<feature type="domain" description="RecX second three-helical" evidence="6">
    <location>
        <begin position="56"/>
        <end position="96"/>
    </location>
</feature>
<feature type="domain" description="RecX third three-helical" evidence="7">
    <location>
        <begin position="100"/>
        <end position="148"/>
    </location>
</feature>
<dbReference type="GO" id="GO:0005737">
    <property type="term" value="C:cytoplasm"/>
    <property type="evidence" value="ECO:0007669"/>
    <property type="project" value="UniProtKB-SubCell"/>
</dbReference>
<dbReference type="RefSeq" id="WP_007022088.1">
    <property type="nucleotide sequence ID" value="NZ_CH724126.1"/>
</dbReference>
<dbReference type="InterPro" id="IPR053925">
    <property type="entry name" value="RecX_HTH_3rd"/>
</dbReference>
<dbReference type="InterPro" id="IPR036388">
    <property type="entry name" value="WH-like_DNA-bd_sf"/>
</dbReference>
<evidence type="ECO:0000259" key="7">
    <source>
        <dbReference type="Pfam" id="PF21981"/>
    </source>
</evidence>
<dbReference type="Pfam" id="PF02631">
    <property type="entry name" value="RecX_HTH2"/>
    <property type="match status" value="1"/>
</dbReference>
<dbReference type="Proteomes" id="UP000002171">
    <property type="component" value="Unassembled WGS sequence"/>
</dbReference>
<accession>A0A7U8GUD4</accession>
<dbReference type="GO" id="GO:0006282">
    <property type="term" value="P:regulation of DNA repair"/>
    <property type="evidence" value="ECO:0007669"/>
    <property type="project" value="UniProtKB-UniRule"/>
</dbReference>
<dbReference type="Gene3D" id="1.10.10.10">
    <property type="entry name" value="Winged helix-like DNA-binding domain superfamily/Winged helix DNA-binding domain"/>
    <property type="match status" value="3"/>
</dbReference>
<protein>
    <recommendedName>
        <fullName evidence="3 5">Regulatory protein RecX</fullName>
    </recommendedName>
</protein>
<dbReference type="Pfam" id="PF21981">
    <property type="entry name" value="RecX_HTH3"/>
    <property type="match status" value="1"/>
</dbReference>
<proteinExistence type="inferred from homology"/>
<keyword evidence="10" id="KW-1185">Reference proteome</keyword>
<feature type="domain" description="RecX first three-helical" evidence="8">
    <location>
        <begin position="13"/>
        <end position="49"/>
    </location>
</feature>
<comment type="subcellular location">
    <subcellularLocation>
        <location evidence="1 5">Cytoplasm</location>
    </subcellularLocation>
</comment>
<comment type="caution">
    <text evidence="9">The sequence shown here is derived from an EMBL/GenBank/DDBJ whole genome shotgun (WGS) entry which is preliminary data.</text>
</comment>
<dbReference type="OrthoDB" id="7066780at2"/>
<evidence type="ECO:0000259" key="6">
    <source>
        <dbReference type="Pfam" id="PF02631"/>
    </source>
</evidence>
<gene>
    <name evidence="5 9" type="primary">recX</name>
    <name evidence="9" type="ORF">MED92_08121</name>
</gene>
<organism evidence="9 10">
    <name type="scientific">Neptuniibacter caesariensis</name>
    <dbReference type="NCBI Taxonomy" id="207954"/>
    <lineage>
        <taxon>Bacteria</taxon>
        <taxon>Pseudomonadati</taxon>
        <taxon>Pseudomonadota</taxon>
        <taxon>Gammaproteobacteria</taxon>
        <taxon>Oceanospirillales</taxon>
        <taxon>Oceanospirillaceae</taxon>
        <taxon>Neptuniibacter</taxon>
    </lineage>
</organism>
<sequence length="156" mass="18634">MKEQEVTEKDLLHKAIDLLSRREYAQAELETKLKRIGSEEQVESVLQRLQEDGYQSDLRFVESFIRMRVGQGHGLIRIRFDLSKKGIEGDLLREVLDELEVDWYEQARELYQRKYSKPLDKQDYKEKSKRMRYMAQRGYSMDEIKYAIDHPEGELG</sequence>
<evidence type="ECO:0000313" key="10">
    <source>
        <dbReference type="Proteomes" id="UP000002171"/>
    </source>
</evidence>
<dbReference type="PANTHER" id="PTHR33602">
    <property type="entry name" value="REGULATORY PROTEIN RECX FAMILY PROTEIN"/>
    <property type="match status" value="1"/>
</dbReference>
<dbReference type="AlphaFoldDB" id="A0A7U8GUD4"/>
<dbReference type="InterPro" id="IPR003783">
    <property type="entry name" value="Regulatory_RecX"/>
</dbReference>
<dbReference type="EMBL" id="AAOW01000001">
    <property type="protein sequence ID" value="EAR63070.1"/>
    <property type="molecule type" value="Genomic_DNA"/>
</dbReference>
<dbReference type="PANTHER" id="PTHR33602:SF1">
    <property type="entry name" value="REGULATORY PROTEIN RECX FAMILY PROTEIN"/>
    <property type="match status" value="1"/>
</dbReference>
<dbReference type="Pfam" id="PF21982">
    <property type="entry name" value="RecX_HTH1"/>
    <property type="match status" value="1"/>
</dbReference>
<evidence type="ECO:0000256" key="2">
    <source>
        <dbReference type="ARBA" id="ARBA00009695"/>
    </source>
</evidence>
<evidence type="ECO:0000256" key="1">
    <source>
        <dbReference type="ARBA" id="ARBA00004496"/>
    </source>
</evidence>
<evidence type="ECO:0000256" key="4">
    <source>
        <dbReference type="ARBA" id="ARBA00022490"/>
    </source>
</evidence>
<dbReference type="InterPro" id="IPR053924">
    <property type="entry name" value="RecX_HTH_2nd"/>
</dbReference>
<evidence type="ECO:0000259" key="8">
    <source>
        <dbReference type="Pfam" id="PF21982"/>
    </source>
</evidence>
<comment type="similarity">
    <text evidence="2 5">Belongs to the RecX family.</text>
</comment>
<comment type="function">
    <text evidence="5">Modulates RecA activity.</text>
</comment>
<dbReference type="HAMAP" id="MF_01114">
    <property type="entry name" value="RecX"/>
    <property type="match status" value="1"/>
</dbReference>
<evidence type="ECO:0000256" key="5">
    <source>
        <dbReference type="HAMAP-Rule" id="MF_01114"/>
    </source>
</evidence>